<comment type="caution">
    <text evidence="5">The sequence shown here is derived from an EMBL/GenBank/DDBJ whole genome shotgun (WGS) entry which is preliminary data.</text>
</comment>
<dbReference type="InterPro" id="IPR003715">
    <property type="entry name" value="Poly_export_N"/>
</dbReference>
<reference evidence="5 6" key="1">
    <citation type="submission" date="2013-09" db="EMBL/GenBank/DDBJ databases">
        <title>Genome sequencing of Arenimonas composti.</title>
        <authorList>
            <person name="Chen F."/>
            <person name="Wang G."/>
        </authorList>
    </citation>
    <scope>NUCLEOTIDE SEQUENCE [LARGE SCALE GENOMIC DNA]</scope>
    <source>
        <strain evidence="5 6">TR7-09</strain>
    </source>
</reference>
<dbReference type="Pfam" id="PF10531">
    <property type="entry name" value="SLBB"/>
    <property type="match status" value="1"/>
</dbReference>
<name>A0A091BI80_9GAMM</name>
<dbReference type="Pfam" id="PF02563">
    <property type="entry name" value="Poly_export"/>
    <property type="match status" value="1"/>
</dbReference>
<dbReference type="GO" id="GO:0015159">
    <property type="term" value="F:polysaccharide transmembrane transporter activity"/>
    <property type="evidence" value="ECO:0007669"/>
    <property type="project" value="InterPro"/>
</dbReference>
<dbReference type="AlphaFoldDB" id="A0A091BI80"/>
<dbReference type="PROSITE" id="PS51257">
    <property type="entry name" value="PROKAR_LIPOPROTEIN"/>
    <property type="match status" value="1"/>
</dbReference>
<feature type="domain" description="Soluble ligand binding" evidence="4">
    <location>
        <begin position="141"/>
        <end position="191"/>
    </location>
</feature>
<protein>
    <submittedName>
        <fullName evidence="5">Uncharacterized protein</fullName>
    </submittedName>
</protein>
<dbReference type="PANTHER" id="PTHR33619:SF3">
    <property type="entry name" value="POLYSACCHARIDE EXPORT PROTEIN GFCE-RELATED"/>
    <property type="match status" value="1"/>
</dbReference>
<gene>
    <name evidence="5" type="ORF">P873_02620</name>
</gene>
<dbReference type="PANTHER" id="PTHR33619">
    <property type="entry name" value="POLYSACCHARIDE EXPORT PROTEIN GFCE-RELATED"/>
    <property type="match status" value="1"/>
</dbReference>
<organism evidence="5 6">
    <name type="scientific">Arenimonas composti TR7-09 = DSM 18010</name>
    <dbReference type="NCBI Taxonomy" id="1121013"/>
    <lineage>
        <taxon>Bacteria</taxon>
        <taxon>Pseudomonadati</taxon>
        <taxon>Pseudomonadota</taxon>
        <taxon>Gammaproteobacteria</taxon>
        <taxon>Lysobacterales</taxon>
        <taxon>Lysobacteraceae</taxon>
        <taxon>Arenimonas</taxon>
    </lineage>
</organism>
<evidence type="ECO:0000259" key="3">
    <source>
        <dbReference type="Pfam" id="PF02563"/>
    </source>
</evidence>
<dbReference type="InterPro" id="IPR019554">
    <property type="entry name" value="Soluble_ligand-bd"/>
</dbReference>
<feature type="chain" id="PRO_5001871597" evidence="2">
    <location>
        <begin position="22"/>
        <end position="243"/>
    </location>
</feature>
<evidence type="ECO:0000256" key="2">
    <source>
        <dbReference type="SAM" id="SignalP"/>
    </source>
</evidence>
<evidence type="ECO:0000313" key="6">
    <source>
        <dbReference type="Proteomes" id="UP000029391"/>
    </source>
</evidence>
<evidence type="ECO:0000259" key="4">
    <source>
        <dbReference type="Pfam" id="PF10531"/>
    </source>
</evidence>
<dbReference type="InterPro" id="IPR049712">
    <property type="entry name" value="Poly_export"/>
</dbReference>
<accession>A0A091BI80</accession>
<evidence type="ECO:0000256" key="1">
    <source>
        <dbReference type="ARBA" id="ARBA00022729"/>
    </source>
</evidence>
<keyword evidence="1 2" id="KW-0732">Signal</keyword>
<dbReference type="STRING" id="1121013.GCA_000426365_01248"/>
<dbReference type="Proteomes" id="UP000029391">
    <property type="component" value="Unassembled WGS sequence"/>
</dbReference>
<feature type="domain" description="Polysaccharide export protein N-terminal" evidence="3">
    <location>
        <begin position="61"/>
        <end position="134"/>
    </location>
</feature>
<feature type="signal peptide" evidence="2">
    <location>
        <begin position="1"/>
        <end position="21"/>
    </location>
</feature>
<dbReference type="eggNOG" id="COG1596">
    <property type="taxonomic scope" value="Bacteria"/>
</dbReference>
<proteinExistence type="predicted"/>
<sequence>MTMTRAYFRFLLLLCVLLLTACVTSNTGNLRAGNARAVVVANEALPAPDSTGASGAYTGVPDYRVGALDLLQISVFQLDAMNREVRVNSSGMISLPLIGAVAAGGKTVPELEQEIARRLSEEFLQNPQVSVFVKEYTSQRITVEGAVNKPGIFPITGRTSLLQAVAMSEGLTPLADPSAVVVFRTIDGQRMAALFDLREIRAGNAEDPQVYGDDIIVIDQSGPRTALKTITESLRGIVGFRTF</sequence>
<dbReference type="Gene3D" id="3.10.560.10">
    <property type="entry name" value="Outer membrane lipoprotein wza domain like"/>
    <property type="match status" value="1"/>
</dbReference>
<evidence type="ECO:0000313" key="5">
    <source>
        <dbReference type="EMBL" id="KFN51446.1"/>
    </source>
</evidence>
<dbReference type="EMBL" id="AWXU01000005">
    <property type="protein sequence ID" value="KFN51446.1"/>
    <property type="molecule type" value="Genomic_DNA"/>
</dbReference>
<keyword evidence="6" id="KW-1185">Reference proteome</keyword>